<sequence length="194" mass="22019">MKGFEREDRLFSLCGLNCGLCPMQIGGYCPGCGGGEGNQSCAIARCSLERDRVEYCFQCGDYPCSRYEGLDEYDSFITHRNRKKDMLKAQEAGSAAYGREQAEKAEILRYLLEHYNDGRKKNFYCVAVNLLELEDIRNVMRQIAEQKKMRKESGKATEELSEKERAAFAAELFRAAAAVRGIELKLKKKPAKKK</sequence>
<gene>
    <name evidence="1" type="ORF">PMF13cell1_05477</name>
</gene>
<evidence type="ECO:0000313" key="1">
    <source>
        <dbReference type="EMBL" id="QBE99883.1"/>
    </source>
</evidence>
<proteinExistence type="predicted"/>
<evidence type="ECO:0000313" key="2">
    <source>
        <dbReference type="Proteomes" id="UP000289794"/>
    </source>
</evidence>
<dbReference type="Proteomes" id="UP000289794">
    <property type="component" value="Chromosome"/>
</dbReference>
<accession>A0A4P6M8D8</accession>
<dbReference type="EMBL" id="CP035945">
    <property type="protein sequence ID" value="QBE99883.1"/>
    <property type="molecule type" value="Genomic_DNA"/>
</dbReference>
<name>A0A4P6M8D8_9FIRM</name>
<evidence type="ECO:0008006" key="3">
    <source>
        <dbReference type="Google" id="ProtNLM"/>
    </source>
</evidence>
<organism evidence="1 2">
    <name type="scientific">Blautia producta</name>
    <dbReference type="NCBI Taxonomy" id="33035"/>
    <lineage>
        <taxon>Bacteria</taxon>
        <taxon>Bacillati</taxon>
        <taxon>Bacillota</taxon>
        <taxon>Clostridia</taxon>
        <taxon>Lachnospirales</taxon>
        <taxon>Lachnospiraceae</taxon>
        <taxon>Blautia</taxon>
    </lineage>
</organism>
<reference evidence="1 2" key="1">
    <citation type="submission" date="2019-01" db="EMBL/GenBank/DDBJ databases">
        <title>PMF-metabolizing Aryl O-demethylase.</title>
        <authorList>
            <person name="Kim M."/>
        </authorList>
    </citation>
    <scope>NUCLEOTIDE SEQUENCE [LARGE SCALE GENOMIC DNA]</scope>
    <source>
        <strain evidence="1 2">PMF1</strain>
    </source>
</reference>
<dbReference type="KEGG" id="bpro:PMF13cell1_05477"/>
<dbReference type="RefSeq" id="WP_130182803.1">
    <property type="nucleotide sequence ID" value="NZ_CP035945.1"/>
</dbReference>
<dbReference type="AlphaFoldDB" id="A0A4P6M8D8"/>
<protein>
    <recommendedName>
        <fullName evidence="3">DUF3795 domain-containing protein</fullName>
    </recommendedName>
</protein>